<dbReference type="Pfam" id="PF00580">
    <property type="entry name" value="UvrD-helicase"/>
    <property type="match status" value="1"/>
</dbReference>
<gene>
    <name evidence="12" type="ORF">GM418_00120</name>
</gene>
<dbReference type="GO" id="GO:0016787">
    <property type="term" value="F:hydrolase activity"/>
    <property type="evidence" value="ECO:0007669"/>
    <property type="project" value="UniProtKB-UniRule"/>
</dbReference>
<evidence type="ECO:0000256" key="6">
    <source>
        <dbReference type="ARBA" id="ARBA00034617"/>
    </source>
</evidence>
<keyword evidence="13" id="KW-1185">Reference proteome</keyword>
<dbReference type="SUPFAM" id="SSF52540">
    <property type="entry name" value="P-loop containing nucleoside triphosphate hydrolases"/>
    <property type="match status" value="1"/>
</dbReference>
<name>A0A6I6JWI2_9BACT</name>
<evidence type="ECO:0000256" key="9">
    <source>
        <dbReference type="PROSITE-ProRule" id="PRU00560"/>
    </source>
</evidence>
<evidence type="ECO:0000313" key="13">
    <source>
        <dbReference type="Proteomes" id="UP000428260"/>
    </source>
</evidence>
<dbReference type="GO" id="GO:0005829">
    <property type="term" value="C:cytosol"/>
    <property type="evidence" value="ECO:0007669"/>
    <property type="project" value="TreeGrafter"/>
</dbReference>
<keyword evidence="3 9" id="KW-0347">Helicase</keyword>
<reference evidence="12 13" key="1">
    <citation type="submission" date="2019-11" db="EMBL/GenBank/DDBJ databases">
        <authorList>
            <person name="Zheng R.K."/>
            <person name="Sun C.M."/>
        </authorList>
    </citation>
    <scope>NUCLEOTIDE SEQUENCE [LARGE SCALE GENOMIC DNA]</scope>
    <source>
        <strain evidence="12 13">WC007</strain>
    </source>
</reference>
<feature type="binding site" evidence="9">
    <location>
        <begin position="7"/>
        <end position="14"/>
    </location>
    <ligand>
        <name>ATP</name>
        <dbReference type="ChEBI" id="CHEBI:30616"/>
    </ligand>
</feature>
<evidence type="ECO:0000256" key="2">
    <source>
        <dbReference type="ARBA" id="ARBA00022801"/>
    </source>
</evidence>
<keyword evidence="1 9" id="KW-0547">Nucleotide-binding</keyword>
<protein>
    <recommendedName>
        <fullName evidence="7">DNA 3'-5' helicase</fullName>
        <ecNumber evidence="7">5.6.2.4</ecNumber>
    </recommendedName>
</protein>
<feature type="domain" description="UvrD-like helicase C-terminal" evidence="11">
    <location>
        <begin position="461"/>
        <end position="766"/>
    </location>
</feature>
<comment type="catalytic activity">
    <reaction evidence="8">
        <text>ATP + H2O = ADP + phosphate + H(+)</text>
        <dbReference type="Rhea" id="RHEA:13065"/>
        <dbReference type="ChEBI" id="CHEBI:15377"/>
        <dbReference type="ChEBI" id="CHEBI:15378"/>
        <dbReference type="ChEBI" id="CHEBI:30616"/>
        <dbReference type="ChEBI" id="CHEBI:43474"/>
        <dbReference type="ChEBI" id="CHEBI:456216"/>
        <dbReference type="EC" id="5.6.2.4"/>
    </reaction>
</comment>
<dbReference type="InterPro" id="IPR027417">
    <property type="entry name" value="P-loop_NTPase"/>
</dbReference>
<feature type="domain" description="UvrD-like helicase ATP-binding" evidence="10">
    <location>
        <begin position="1"/>
        <end position="460"/>
    </location>
</feature>
<evidence type="ECO:0000259" key="11">
    <source>
        <dbReference type="PROSITE" id="PS51217"/>
    </source>
</evidence>
<dbReference type="EMBL" id="CP046401">
    <property type="protein sequence ID" value="QGY42114.1"/>
    <property type="molecule type" value="Genomic_DNA"/>
</dbReference>
<dbReference type="GO" id="GO:0043138">
    <property type="term" value="F:3'-5' DNA helicase activity"/>
    <property type="evidence" value="ECO:0007669"/>
    <property type="project" value="UniProtKB-EC"/>
</dbReference>
<evidence type="ECO:0000256" key="5">
    <source>
        <dbReference type="ARBA" id="ARBA00023235"/>
    </source>
</evidence>
<evidence type="ECO:0000313" key="12">
    <source>
        <dbReference type="EMBL" id="QGY42114.1"/>
    </source>
</evidence>
<keyword evidence="4 9" id="KW-0067">ATP-binding</keyword>
<evidence type="ECO:0000256" key="4">
    <source>
        <dbReference type="ARBA" id="ARBA00022840"/>
    </source>
</evidence>
<dbReference type="PROSITE" id="PS51198">
    <property type="entry name" value="UVRD_HELICASE_ATP_BIND"/>
    <property type="match status" value="1"/>
</dbReference>
<dbReference type="PROSITE" id="PS51217">
    <property type="entry name" value="UVRD_HELICASE_CTER"/>
    <property type="match status" value="1"/>
</dbReference>
<dbReference type="GO" id="GO:0003677">
    <property type="term" value="F:DNA binding"/>
    <property type="evidence" value="ECO:0007669"/>
    <property type="project" value="InterPro"/>
</dbReference>
<evidence type="ECO:0000256" key="3">
    <source>
        <dbReference type="ARBA" id="ARBA00022806"/>
    </source>
</evidence>
<dbReference type="Pfam" id="PF13361">
    <property type="entry name" value="UvrD_C"/>
    <property type="match status" value="1"/>
</dbReference>
<dbReference type="Gene3D" id="3.40.50.300">
    <property type="entry name" value="P-loop containing nucleotide triphosphate hydrolases"/>
    <property type="match status" value="3"/>
</dbReference>
<dbReference type="Gene3D" id="1.10.3170.10">
    <property type="entry name" value="Recbcd, chain B, domain 2"/>
    <property type="match status" value="1"/>
</dbReference>
<dbReference type="InterPro" id="IPR000212">
    <property type="entry name" value="DNA_helicase_UvrD/REP"/>
</dbReference>
<dbReference type="EC" id="5.6.2.4" evidence="7"/>
<dbReference type="PANTHER" id="PTHR11070">
    <property type="entry name" value="UVRD / RECB / PCRA DNA HELICASE FAMILY MEMBER"/>
    <property type="match status" value="1"/>
</dbReference>
<organism evidence="12 13">
    <name type="scientific">Maribellus comscasis</name>
    <dbReference type="NCBI Taxonomy" id="2681766"/>
    <lineage>
        <taxon>Bacteria</taxon>
        <taxon>Pseudomonadati</taxon>
        <taxon>Bacteroidota</taxon>
        <taxon>Bacteroidia</taxon>
        <taxon>Marinilabiliales</taxon>
        <taxon>Prolixibacteraceae</taxon>
        <taxon>Maribellus</taxon>
    </lineage>
</organism>
<dbReference type="RefSeq" id="WP_158861956.1">
    <property type="nucleotide sequence ID" value="NZ_CP046401.1"/>
</dbReference>
<evidence type="ECO:0000256" key="8">
    <source>
        <dbReference type="ARBA" id="ARBA00048988"/>
    </source>
</evidence>
<dbReference type="KEGG" id="mcos:GM418_00120"/>
<dbReference type="PANTHER" id="PTHR11070:SF67">
    <property type="entry name" value="DNA 3'-5' HELICASE"/>
    <property type="match status" value="1"/>
</dbReference>
<dbReference type="GO" id="GO:0000725">
    <property type="term" value="P:recombinational repair"/>
    <property type="evidence" value="ECO:0007669"/>
    <property type="project" value="TreeGrafter"/>
</dbReference>
<evidence type="ECO:0000259" key="10">
    <source>
        <dbReference type="PROSITE" id="PS51198"/>
    </source>
</evidence>
<comment type="catalytic activity">
    <reaction evidence="6">
        <text>Couples ATP hydrolysis with the unwinding of duplex DNA by translocating in the 3'-5' direction.</text>
        <dbReference type="EC" id="5.6.2.4"/>
    </reaction>
</comment>
<dbReference type="InterPro" id="IPR022765">
    <property type="entry name" value="Dna2/Cas4_DUF83"/>
</dbReference>
<dbReference type="InterPro" id="IPR014017">
    <property type="entry name" value="DNA_helicase_UvrD-like_C"/>
</dbReference>
<sequence>MLTVYKASAGSGKTFQLVVEYLKLLMQNPFNYKHILAVTFTNKATNEMKSRILEQLHLLAKGEESKYLETLQHELDFTEENIRQKSRFVLKNILHDYNRFSINTIDSFTQRVIKAFNRELGISPNFALELDDSLVLEEAVDQMLSKIDQDKKLLDWLVKFSEEKITENQSQRIEEDIKALGKELFNEKFQLFFPDTKDSATYTRENLDAFKKELGKIIAVFESTLQKKGYEAIALIENHGFSVDDFSYKKTGVAGYFLILSEGKIKEPGARILSAEESSEKWFAKSHKQKAELRSLVESKLQPLLSDILNFFRKQYIPYYSAVAVNNQLRMLGILTDLKEEIRKLLQEKGMLQLSDSNLLLNKIIGESDSPFIYEKVGNFFKYFMLDEFQDTSSLQWRNFKPLISNSLSEGNKNLLVGDVKQSIYRWRNSDWNILAEQIDTDFPAFIPETKALTKNWRSDKNIIAFNNSIIEHLKSAFETNLFSESDDKEWEILKEKFTHIYSDFKQEPGNTSAKNKGFIQVNFLEEDKFQENSTQLLIEQVKQLEDNGFKASDISILIRTNKEGTQIIEEFLSAAKQLENAKYNLSVLSNESLFLHASRSVLFVMLMIEWLIDPENKITQASLLQLWESSIKPELARKGISFSVAQQTLDFSGQDKDNWQLENDFDAAFGQELGSRLQEMQQKVLLTSLDETLTEICSHFQLFKLESELPFLQTLIDKAGEIKTSIANDLSNFLYWWNEKGFRTSVNVNDEIDSIRLLTVHKSKGLEFKAVLIPYLNWKTSWSGNFAPTLWCNTETEPFNRFPLLPVKATSGLENTLFKKDYFEEKANTFIDTMNLIYVAFTRAESVLMINSIDVQKTGKSVNGLLKESLQMMRSKAPFEGCWNEDETVFEFGELYPIQQKEKESNLVLIKNYEFNKFRDKIKLRLNGEDFLVPGKENKSVKNRGKIIHEILSAVQTKNDVETACEQALLEGRIDEEERISIQQELLENINKPEVKHWFDGSWKILNERDLLTSAKILRPDRIMFSGKTAIVVDYKTGEQKQDKYKSQVKRYAKTLKETGFEKVEGFLWYVALNKVEKVGEF</sequence>
<proteinExistence type="predicted"/>
<dbReference type="GO" id="GO:0005524">
    <property type="term" value="F:ATP binding"/>
    <property type="evidence" value="ECO:0007669"/>
    <property type="project" value="UniProtKB-UniRule"/>
</dbReference>
<dbReference type="AlphaFoldDB" id="A0A6I6JWI2"/>
<keyword evidence="5" id="KW-0413">Isomerase</keyword>
<evidence type="ECO:0000256" key="7">
    <source>
        <dbReference type="ARBA" id="ARBA00034808"/>
    </source>
</evidence>
<dbReference type="Proteomes" id="UP000428260">
    <property type="component" value="Chromosome"/>
</dbReference>
<accession>A0A6I6JWI2</accession>
<dbReference type="InterPro" id="IPR014016">
    <property type="entry name" value="UvrD-like_ATP-bd"/>
</dbReference>
<keyword evidence="2 9" id="KW-0378">Hydrolase</keyword>
<dbReference type="Pfam" id="PF01930">
    <property type="entry name" value="Cas_Cas4"/>
    <property type="match status" value="1"/>
</dbReference>
<evidence type="ECO:0000256" key="1">
    <source>
        <dbReference type="ARBA" id="ARBA00022741"/>
    </source>
</evidence>